<keyword evidence="1" id="KW-1133">Transmembrane helix</keyword>
<dbReference type="Proteomes" id="UP001165430">
    <property type="component" value="Unassembled WGS sequence"/>
</dbReference>
<dbReference type="RefSeq" id="WP_241409854.1">
    <property type="nucleotide sequence ID" value="NZ_JAKZGO010000002.1"/>
</dbReference>
<accession>A0ABS9V8P4</accession>
<keyword evidence="1" id="KW-0472">Membrane</keyword>
<reference evidence="2" key="1">
    <citation type="submission" date="2022-03" db="EMBL/GenBank/DDBJ databases">
        <title>De novo assembled genomes of Belliella spp. (Cyclobacteriaceae) strains.</title>
        <authorList>
            <person name="Szabo A."/>
            <person name="Korponai K."/>
            <person name="Felfoldi T."/>
        </authorList>
    </citation>
    <scope>NUCLEOTIDE SEQUENCE</scope>
    <source>
        <strain evidence="2">DSM 111903</strain>
    </source>
</reference>
<name>A0ABS9V8P4_9BACT</name>
<keyword evidence="1" id="KW-0812">Transmembrane</keyword>
<organism evidence="2 3">
    <name type="scientific">Belliella alkalica</name>
    <dbReference type="NCBI Taxonomy" id="1730871"/>
    <lineage>
        <taxon>Bacteria</taxon>
        <taxon>Pseudomonadati</taxon>
        <taxon>Bacteroidota</taxon>
        <taxon>Cytophagia</taxon>
        <taxon>Cytophagales</taxon>
        <taxon>Cyclobacteriaceae</taxon>
        <taxon>Belliella</taxon>
    </lineage>
</organism>
<comment type="caution">
    <text evidence="2">The sequence shown here is derived from an EMBL/GenBank/DDBJ whole genome shotgun (WGS) entry which is preliminary data.</text>
</comment>
<evidence type="ECO:0008006" key="4">
    <source>
        <dbReference type="Google" id="ProtNLM"/>
    </source>
</evidence>
<keyword evidence="3" id="KW-1185">Reference proteome</keyword>
<dbReference type="EMBL" id="JAKZGO010000002">
    <property type="protein sequence ID" value="MCH7412313.1"/>
    <property type="molecule type" value="Genomic_DNA"/>
</dbReference>
<proteinExistence type="predicted"/>
<gene>
    <name evidence="2" type="ORF">MM213_02360</name>
</gene>
<evidence type="ECO:0000256" key="1">
    <source>
        <dbReference type="SAM" id="Phobius"/>
    </source>
</evidence>
<evidence type="ECO:0000313" key="2">
    <source>
        <dbReference type="EMBL" id="MCH7412313.1"/>
    </source>
</evidence>
<evidence type="ECO:0000313" key="3">
    <source>
        <dbReference type="Proteomes" id="UP001165430"/>
    </source>
</evidence>
<protein>
    <recommendedName>
        <fullName evidence="4">Outer membrane protein beta-barrel domain-containing protein</fullName>
    </recommendedName>
</protein>
<sequence>MERRDKFDKKIKEKLEQVYPSYDEAAWQEFAPLMAMPKPMFWKRWFLPYIYSTMLFLLALLYFHKTNNGVSTAIQSGGQNNLGYAQDTLYRSDTVYLVDTIYIVKKVYVNEIQSTESNNGIAGNRTVGSNNGMNGMSFEKWEVTNFDVSNSEGMGKEDSSALTIGKVNDSLSKNNVNETISQNLKNQSSFVSKNNGISNGGEASGFSKTQTSKIGRTLMAPDLAPVDKSIFRLEKELVIGDTSNLNNVPIKDKSKPFFNLETTLSVLVPIDRDIEYYPSFSQGFGFGLEWDNGIGIYTGFIRNAMKGEFDDDDIRKFSSEVIFSLPGFMGDINDIDEIYLTNKQWFFPLELRWRSPYYSGFSFESSFGLMGNYLSRQNFQYEFEDSLNRNDQFSTLVNSEFKISHIRAGIGTNYLLSGNWGFFLRSHYWLPTSNIGLLSTRIHGIEVGAGVNYFFGK</sequence>
<feature type="transmembrane region" description="Helical" evidence="1">
    <location>
        <begin position="46"/>
        <end position="64"/>
    </location>
</feature>